<evidence type="ECO:0000313" key="4">
    <source>
        <dbReference type="Proteomes" id="UP000061660"/>
    </source>
</evidence>
<dbReference type="InterPro" id="IPR044876">
    <property type="entry name" value="HRDC_dom_sf"/>
</dbReference>
<dbReference type="GO" id="GO:0000166">
    <property type="term" value="F:nucleotide binding"/>
    <property type="evidence" value="ECO:0007669"/>
    <property type="project" value="InterPro"/>
</dbReference>
<dbReference type="SUPFAM" id="SSF47819">
    <property type="entry name" value="HRDC-like"/>
    <property type="match status" value="1"/>
</dbReference>
<dbReference type="Gene3D" id="1.10.150.80">
    <property type="entry name" value="HRDC domain"/>
    <property type="match status" value="1"/>
</dbReference>
<dbReference type="PROSITE" id="PS50967">
    <property type="entry name" value="HRDC"/>
    <property type="match status" value="1"/>
</dbReference>
<proteinExistence type="predicted"/>
<reference evidence="3 4" key="2">
    <citation type="journal article" date="2016" name="Genome Announc.">
        <title>Complete Genome Sequences of Two Interactive Moderate Thermophiles, Paenibacillus napthalenovorans 32O-Y and Paenibacillus sp. 32O-W.</title>
        <authorList>
            <person name="Butler R.R.III."/>
            <person name="Wang J."/>
            <person name="Stark B.C."/>
            <person name="Pombert J.F."/>
        </authorList>
    </citation>
    <scope>NUCLEOTIDE SEQUENCE [LARGE SCALE GENOMIC DNA]</scope>
    <source>
        <strain evidence="3 4">32O-Y</strain>
    </source>
</reference>
<keyword evidence="4" id="KW-1185">Reference proteome</keyword>
<gene>
    <name evidence="3" type="ORF">IJ22_31050</name>
</gene>
<dbReference type="Proteomes" id="UP000061660">
    <property type="component" value="Chromosome"/>
</dbReference>
<organism evidence="3 4">
    <name type="scientific">Paenibacillus naphthalenovorans</name>
    <dbReference type="NCBI Taxonomy" id="162209"/>
    <lineage>
        <taxon>Bacteria</taxon>
        <taxon>Bacillati</taxon>
        <taxon>Bacillota</taxon>
        <taxon>Bacilli</taxon>
        <taxon>Bacillales</taxon>
        <taxon>Paenibacillaceae</taxon>
        <taxon>Paenibacillus</taxon>
    </lineage>
</organism>
<accession>A0A0U2VRZ2</accession>
<dbReference type="AlphaFoldDB" id="A0A0U2VRZ2"/>
<dbReference type="KEGG" id="pnp:IJ22_31050"/>
<dbReference type="SMART" id="SM00341">
    <property type="entry name" value="HRDC"/>
    <property type="match status" value="1"/>
</dbReference>
<dbReference type="InterPro" id="IPR002121">
    <property type="entry name" value="HRDC_dom"/>
</dbReference>
<feature type="coiled-coil region" evidence="1">
    <location>
        <begin position="237"/>
        <end position="264"/>
    </location>
</feature>
<sequence length="371" mass="43476">MIELISNVNEEAPLLLTVGGCFFAFENHEVQEGSPLNLMFMNSLEKATEEGRVRTAQVSIVENQGVWVVMWNEIKEDGRSEQETWYEGLHWDEMMSSFREGVFMKQCGGFKPLLEMSVSEVDGLDGRAAFVQMLHFYSEKHSNEELYEALRQWRWKQASRESKAQFIVATNRLLKLISTFVPQTEEELLQLPGFGRTKLSMYGAEILALTAKLPQNGLFPLTWVEEKVDPMEFNAWLMEEKERKRKAEADKQEIKRKLLEAISRGEQLDKLMEQTKVQRRNLLLWIEELDRDGYDLESYIEQLLEPIPAAERERAWRAFQQQGDRYLKPILQAVYKEEELSAKDADRIYEWLRLLRMKFRRANAMKSVEAS</sequence>
<feature type="domain" description="HRDC" evidence="2">
    <location>
        <begin position="140"/>
        <end position="220"/>
    </location>
</feature>
<evidence type="ECO:0000313" key="3">
    <source>
        <dbReference type="EMBL" id="ALS23478.1"/>
    </source>
</evidence>
<reference evidence="4" key="1">
    <citation type="submission" date="2015-12" db="EMBL/GenBank/DDBJ databases">
        <title>Complete genome sequences of two moderately thermophilic Paenibacillus species.</title>
        <authorList>
            <person name="Butler R.III."/>
            <person name="Wang J."/>
            <person name="Stark B.C."/>
            <person name="Pombert J.-F."/>
        </authorList>
    </citation>
    <scope>NUCLEOTIDE SEQUENCE [LARGE SCALE GENOMIC DNA]</scope>
    <source>
        <strain evidence="4">32O-Y</strain>
    </source>
</reference>
<evidence type="ECO:0000259" key="2">
    <source>
        <dbReference type="PROSITE" id="PS50967"/>
    </source>
</evidence>
<keyword evidence="1" id="KW-0175">Coiled coil</keyword>
<dbReference type="EMBL" id="CP013652">
    <property type="protein sequence ID" value="ALS23478.1"/>
    <property type="molecule type" value="Genomic_DNA"/>
</dbReference>
<name>A0A0U2VRZ2_9BACL</name>
<dbReference type="Pfam" id="PF00570">
    <property type="entry name" value="HRDC"/>
    <property type="match status" value="1"/>
</dbReference>
<protein>
    <submittedName>
        <fullName evidence="3">Aldolase</fullName>
    </submittedName>
</protein>
<evidence type="ECO:0000256" key="1">
    <source>
        <dbReference type="SAM" id="Coils"/>
    </source>
</evidence>
<dbReference type="PATRIC" id="fig|162209.4.peg.3321"/>
<dbReference type="InterPro" id="IPR010997">
    <property type="entry name" value="HRDC-like_sf"/>
</dbReference>
<dbReference type="GO" id="GO:0003676">
    <property type="term" value="F:nucleic acid binding"/>
    <property type="evidence" value="ECO:0007669"/>
    <property type="project" value="InterPro"/>
</dbReference>
<dbReference type="STRING" id="162209.IJ22_31050"/>